<dbReference type="InterPro" id="IPR045595">
    <property type="entry name" value="SufBD_N"/>
</dbReference>
<dbReference type="PATRIC" id="fig|1122146.4.peg.1001"/>
<evidence type="ECO:0000259" key="3">
    <source>
        <dbReference type="Pfam" id="PF19295"/>
    </source>
</evidence>
<name>A0A0R2KI55_9LACO</name>
<dbReference type="OrthoDB" id="9803529at2"/>
<dbReference type="STRING" id="1122146.IV53_GL000966"/>
<comment type="caution">
    <text evidence="4">The sequence shown here is derived from an EMBL/GenBank/DDBJ whole genome shotgun (WGS) entry which is preliminary data.</text>
</comment>
<dbReference type="eggNOG" id="COG0719">
    <property type="taxonomic scope" value="Bacteria"/>
</dbReference>
<keyword evidence="5" id="KW-1185">Reference proteome</keyword>
<proteinExistence type="inferred from homology"/>
<dbReference type="EMBL" id="JQBZ01000025">
    <property type="protein sequence ID" value="KRN88993.1"/>
    <property type="molecule type" value="Genomic_DNA"/>
</dbReference>
<dbReference type="InterPro" id="IPR055346">
    <property type="entry name" value="Fe-S_cluster_assembly_SufBD"/>
</dbReference>
<evidence type="ECO:0000256" key="1">
    <source>
        <dbReference type="ARBA" id="ARBA00043967"/>
    </source>
</evidence>
<dbReference type="InterPro" id="IPR000825">
    <property type="entry name" value="SUF_FeS_clus_asmbl_SufBD_core"/>
</dbReference>
<dbReference type="Proteomes" id="UP000051500">
    <property type="component" value="Unassembled WGS sequence"/>
</dbReference>
<accession>A0A0R2KI55</accession>
<sequence>MNGNQRNEINYEPQWFQDLRTAAQQQETQQMPAIKKVKFKRWNLHVTQPQQHVADQTKLAKINLDQNTVNTFVQFGSQTTQNTLSSQYTQQGVIMCDFQTALQEHEALVRKYYQKSLVQQSHQLLNEHQANFQNGLFIYIPKNVNLQDVLTSYLIQDATIQQDYVTHVLLVVDENSEVNYLENLMTIGSQKTTANIVVEVIAKANSKVTFTSCDQLGAQTTTYLNRTAQVAQDATVTWSTAMLNDGHVLADFKADLIENGAQADLQIVALATGKQTQGIDTKVNNKACYTQGHILQHGAILGKATLTFNGIGHVFPKATGSDAQQESRVLMLTPQAKGNANPILLIDHNDVTAGHAASVGRVDEDQMYYLMSRGLSKEVAQKLVVLGFFGPVLAKLPSQNLKDQMLALLERKMQDD</sequence>
<feature type="domain" description="SUF system FeS cluster assembly SufBD core" evidence="2">
    <location>
        <begin position="163"/>
        <end position="388"/>
    </location>
</feature>
<dbReference type="PANTHER" id="PTHR43575:SF1">
    <property type="entry name" value="PROTEIN ABCI7, CHLOROPLASTIC"/>
    <property type="match status" value="1"/>
</dbReference>
<dbReference type="InterPro" id="IPR011542">
    <property type="entry name" value="SUF_FeS_clus_asmbl_SufD"/>
</dbReference>
<evidence type="ECO:0000313" key="4">
    <source>
        <dbReference type="EMBL" id="KRN88993.1"/>
    </source>
</evidence>
<evidence type="ECO:0000259" key="2">
    <source>
        <dbReference type="Pfam" id="PF01458"/>
    </source>
</evidence>
<organism evidence="4 5">
    <name type="scientific">Ligilactobacillus ceti DSM 22408</name>
    <dbReference type="NCBI Taxonomy" id="1122146"/>
    <lineage>
        <taxon>Bacteria</taxon>
        <taxon>Bacillati</taxon>
        <taxon>Bacillota</taxon>
        <taxon>Bacilli</taxon>
        <taxon>Lactobacillales</taxon>
        <taxon>Lactobacillaceae</taxon>
        <taxon>Ligilactobacillus</taxon>
    </lineage>
</organism>
<dbReference type="SUPFAM" id="SSF101960">
    <property type="entry name" value="Stabilizer of iron transporter SufD"/>
    <property type="match status" value="1"/>
</dbReference>
<feature type="domain" description="SUF system FeS cluster assembly SufBD N-terminal" evidence="3">
    <location>
        <begin position="16"/>
        <end position="148"/>
    </location>
</feature>
<dbReference type="Pfam" id="PF01458">
    <property type="entry name" value="SUFBD_core"/>
    <property type="match status" value="1"/>
</dbReference>
<comment type="similarity">
    <text evidence="1">Belongs to the iron-sulfur cluster assembly SufBD family.</text>
</comment>
<gene>
    <name evidence="4" type="ORF">IV53_GL000966</name>
</gene>
<dbReference type="PANTHER" id="PTHR43575">
    <property type="entry name" value="PROTEIN ABCI7, CHLOROPLASTIC"/>
    <property type="match status" value="1"/>
</dbReference>
<dbReference type="Pfam" id="PF19295">
    <property type="entry name" value="SufBD_N"/>
    <property type="match status" value="1"/>
</dbReference>
<dbReference type="AlphaFoldDB" id="A0A0R2KI55"/>
<dbReference type="RefSeq" id="WP_027107395.1">
    <property type="nucleotide sequence ID" value="NZ_JQBZ01000025.1"/>
</dbReference>
<dbReference type="NCBIfam" id="TIGR01981">
    <property type="entry name" value="sufD"/>
    <property type="match status" value="1"/>
</dbReference>
<protein>
    <submittedName>
        <fullName evidence="4">Iron sulfur ABC transporter</fullName>
    </submittedName>
</protein>
<reference evidence="4 5" key="1">
    <citation type="journal article" date="2015" name="Genome Announc.">
        <title>Expanding the biotechnology potential of lactobacilli through comparative genomics of 213 strains and associated genera.</title>
        <authorList>
            <person name="Sun Z."/>
            <person name="Harris H.M."/>
            <person name="McCann A."/>
            <person name="Guo C."/>
            <person name="Argimon S."/>
            <person name="Zhang W."/>
            <person name="Yang X."/>
            <person name="Jeffery I.B."/>
            <person name="Cooney J.C."/>
            <person name="Kagawa T.F."/>
            <person name="Liu W."/>
            <person name="Song Y."/>
            <person name="Salvetti E."/>
            <person name="Wrobel A."/>
            <person name="Rasinkangas P."/>
            <person name="Parkhill J."/>
            <person name="Rea M.C."/>
            <person name="O'Sullivan O."/>
            <person name="Ritari J."/>
            <person name="Douillard F.P."/>
            <person name="Paul Ross R."/>
            <person name="Yang R."/>
            <person name="Briner A.E."/>
            <person name="Felis G.E."/>
            <person name="de Vos W.M."/>
            <person name="Barrangou R."/>
            <person name="Klaenhammer T.R."/>
            <person name="Caufield P.W."/>
            <person name="Cui Y."/>
            <person name="Zhang H."/>
            <person name="O'Toole P.W."/>
        </authorList>
    </citation>
    <scope>NUCLEOTIDE SEQUENCE [LARGE SCALE GENOMIC DNA]</scope>
    <source>
        <strain evidence="4 5">DSM 22408</strain>
    </source>
</reference>
<dbReference type="InterPro" id="IPR037284">
    <property type="entry name" value="SUF_FeS_clus_asmbl_SufBD_sf"/>
</dbReference>
<dbReference type="GO" id="GO:0016226">
    <property type="term" value="P:iron-sulfur cluster assembly"/>
    <property type="evidence" value="ECO:0007669"/>
    <property type="project" value="InterPro"/>
</dbReference>
<evidence type="ECO:0000313" key="5">
    <source>
        <dbReference type="Proteomes" id="UP000051500"/>
    </source>
</evidence>